<accession>A0ABQ5LWH6</accession>
<dbReference type="PROSITE" id="PS51186">
    <property type="entry name" value="GNAT"/>
    <property type="match status" value="1"/>
</dbReference>
<evidence type="ECO:0000259" key="1">
    <source>
        <dbReference type="PROSITE" id="PS51186"/>
    </source>
</evidence>
<dbReference type="InterPro" id="IPR016181">
    <property type="entry name" value="Acyl_CoA_acyltransferase"/>
</dbReference>
<dbReference type="Pfam" id="PF13302">
    <property type="entry name" value="Acetyltransf_3"/>
    <property type="match status" value="1"/>
</dbReference>
<gene>
    <name evidence="2" type="ORF">STA1M1_32090</name>
</gene>
<feature type="domain" description="N-acetyltransferase" evidence="1">
    <location>
        <begin position="39"/>
        <end position="210"/>
    </location>
</feature>
<dbReference type="Proteomes" id="UP001144205">
    <property type="component" value="Unassembled WGS sequence"/>
</dbReference>
<dbReference type="PANTHER" id="PTHR43792">
    <property type="entry name" value="GNAT FAMILY, PUTATIVE (AFU_ORTHOLOGUE AFUA_3G00765)-RELATED-RELATED"/>
    <property type="match status" value="1"/>
</dbReference>
<dbReference type="InterPro" id="IPR051531">
    <property type="entry name" value="N-acetyltransferase"/>
</dbReference>
<keyword evidence="3" id="KW-1185">Reference proteome</keyword>
<organism evidence="2 3">
    <name type="scientific">Sinisalibacter aestuarii</name>
    <dbReference type="NCBI Taxonomy" id="2949426"/>
    <lineage>
        <taxon>Bacteria</taxon>
        <taxon>Pseudomonadati</taxon>
        <taxon>Pseudomonadota</taxon>
        <taxon>Alphaproteobacteria</taxon>
        <taxon>Rhodobacterales</taxon>
        <taxon>Roseobacteraceae</taxon>
        <taxon>Sinisalibacter</taxon>
    </lineage>
</organism>
<dbReference type="InterPro" id="IPR000182">
    <property type="entry name" value="GNAT_dom"/>
</dbReference>
<name>A0ABQ5LWH6_9RHOB</name>
<evidence type="ECO:0000313" key="2">
    <source>
        <dbReference type="EMBL" id="GKY89340.1"/>
    </source>
</evidence>
<evidence type="ECO:0000313" key="3">
    <source>
        <dbReference type="Proteomes" id="UP001144205"/>
    </source>
</evidence>
<dbReference type="RefSeq" id="WP_281843369.1">
    <property type="nucleotide sequence ID" value="NZ_BROH01000011.1"/>
</dbReference>
<dbReference type="SUPFAM" id="SSF55729">
    <property type="entry name" value="Acyl-CoA N-acyltransferases (Nat)"/>
    <property type="match status" value="1"/>
</dbReference>
<proteinExistence type="predicted"/>
<dbReference type="Gene3D" id="3.40.630.30">
    <property type="match status" value="1"/>
</dbReference>
<protein>
    <submittedName>
        <fullName evidence="2">N-acetyltransferase</fullName>
    </submittedName>
</protein>
<dbReference type="PANTHER" id="PTHR43792:SF1">
    <property type="entry name" value="N-ACETYLTRANSFERASE DOMAIN-CONTAINING PROTEIN"/>
    <property type="match status" value="1"/>
</dbReference>
<comment type="caution">
    <text evidence="2">The sequence shown here is derived from an EMBL/GenBank/DDBJ whole genome shotgun (WGS) entry which is preliminary data.</text>
</comment>
<dbReference type="EMBL" id="BROH01000011">
    <property type="protein sequence ID" value="GKY89340.1"/>
    <property type="molecule type" value="Genomic_DNA"/>
</dbReference>
<sequence>MTAPTAYPWEDARVGASDASAGFAARLRGMLPRLETARLVLRAPVIEDFETYRAIMMSERAVYMDGPLSRREAWLDFVQCIANWHLRGHGLFTVTAGDSGETLGFVNLTMEHGDREPELGWFVTEEAEGAGYAFEAAEAVRDWGLRVAKLTAMVSYIDPPNARSINLATRLGGWHDPAASAEVSQEQGGAVAVYRHWPPADDEGGMGAYA</sequence>
<reference evidence="2" key="1">
    <citation type="journal article" date="2023" name="Int. J. Syst. Evol. Microbiol.">
        <title>Sinisalibacter aestuarii sp. nov., isolated from estuarine sediment of the Arakawa River.</title>
        <authorList>
            <person name="Arafat S.T."/>
            <person name="Hirano S."/>
            <person name="Sato A."/>
            <person name="Takeuchi K."/>
            <person name="Yasuda T."/>
            <person name="Terahara T."/>
            <person name="Hamada M."/>
            <person name="Kobayashi T."/>
        </authorList>
    </citation>
    <scope>NUCLEOTIDE SEQUENCE</scope>
    <source>
        <strain evidence="2">B-399</strain>
    </source>
</reference>